<proteinExistence type="predicted"/>
<dbReference type="Proteomes" id="UP000324800">
    <property type="component" value="Unassembled WGS sequence"/>
</dbReference>
<dbReference type="EMBL" id="SNRW01002727">
    <property type="protein sequence ID" value="KAA6391896.1"/>
    <property type="molecule type" value="Genomic_DNA"/>
</dbReference>
<evidence type="ECO:0000313" key="1">
    <source>
        <dbReference type="EMBL" id="KAA6391896.1"/>
    </source>
</evidence>
<organism evidence="1 2">
    <name type="scientific">Streblomastix strix</name>
    <dbReference type="NCBI Taxonomy" id="222440"/>
    <lineage>
        <taxon>Eukaryota</taxon>
        <taxon>Metamonada</taxon>
        <taxon>Preaxostyla</taxon>
        <taxon>Oxymonadida</taxon>
        <taxon>Streblomastigidae</taxon>
        <taxon>Streblomastix</taxon>
    </lineage>
</organism>
<comment type="caution">
    <text evidence="1">The sequence shown here is derived from an EMBL/GenBank/DDBJ whole genome shotgun (WGS) entry which is preliminary data.</text>
</comment>
<evidence type="ECO:0000313" key="2">
    <source>
        <dbReference type="Proteomes" id="UP000324800"/>
    </source>
</evidence>
<dbReference type="AlphaFoldDB" id="A0A5J4WB65"/>
<accession>A0A5J4WB65</accession>
<sequence>MAQVDTLYRLQNKLTEAHSCSGPGRQIAMRELHAAVQGRPTDIIIATFNSKFVEKLNQIIQRDLEGEYGIAIMAFAAEVGARQAKRMEKNTLFSLIGTCSCFIEIEQLLENCMQSEYQKINTINSALFVAMMSKNIKLKKQLLYKVVDIIISQFLVEAKEQSPNYKLIYSLLLAIYCLLENQENHEAFEKQKELPMIIAELIDFQKLSDISLIALDILVNITEWNEYSRLKISSFNHTLQQDAIRYCSI</sequence>
<dbReference type="SUPFAM" id="SSF48371">
    <property type="entry name" value="ARM repeat"/>
    <property type="match status" value="1"/>
</dbReference>
<gene>
    <name evidence="1" type="ORF">EZS28_012580</name>
</gene>
<reference evidence="1 2" key="1">
    <citation type="submission" date="2019-03" db="EMBL/GenBank/DDBJ databases">
        <title>Single cell metagenomics reveals metabolic interactions within the superorganism composed of flagellate Streblomastix strix and complex community of Bacteroidetes bacteria on its surface.</title>
        <authorList>
            <person name="Treitli S.C."/>
            <person name="Kolisko M."/>
            <person name="Husnik F."/>
            <person name="Keeling P."/>
            <person name="Hampl V."/>
        </authorList>
    </citation>
    <scope>NUCLEOTIDE SEQUENCE [LARGE SCALE GENOMIC DNA]</scope>
    <source>
        <strain evidence="1">ST1C</strain>
    </source>
</reference>
<dbReference type="InterPro" id="IPR016024">
    <property type="entry name" value="ARM-type_fold"/>
</dbReference>
<protein>
    <submittedName>
        <fullName evidence="1">Uncharacterized protein</fullName>
    </submittedName>
</protein>
<name>A0A5J4WB65_9EUKA</name>